<organism evidence="1 2">
    <name type="scientific">Spiroplasma eriocheiris</name>
    <dbReference type="NCBI Taxonomy" id="315358"/>
    <lineage>
        <taxon>Bacteria</taxon>
        <taxon>Bacillati</taxon>
        <taxon>Mycoplasmatota</taxon>
        <taxon>Mollicutes</taxon>
        <taxon>Entomoplasmatales</taxon>
        <taxon>Spiroplasmataceae</taxon>
        <taxon>Spiroplasma</taxon>
    </lineage>
</organism>
<sequence>MKRSIWTLFFGSFLVLPLASIINFFVNDNFSNINDLNQIVNPSREWPAKNKNQLRIWEFLYDDTQQKIVAVNNKILNNFYAFYNNEYQKYKPTAAEHAGQPGYDEIGIPNDVINKYIKNNIILSYDMQVFSALSLRSYYIELSINKINDPTNNTINPNEYLNLWVMKYFTAGIYYQWAKIWVPDLGRTVEKPIDIDFYTFGSLVKKDSNGNPIWSEGPDEAAAAKVKPLLKLDPVMNKLINTIYDELFLNQ</sequence>
<evidence type="ECO:0000313" key="2">
    <source>
        <dbReference type="Proteomes" id="UP000035661"/>
    </source>
</evidence>
<dbReference type="AlphaFoldDB" id="A0A0H3XMW4"/>
<gene>
    <name evidence="1" type="ORF">SERIO_v1c08520</name>
</gene>
<reference evidence="2" key="2">
    <citation type="submission" date="2015-06" db="EMBL/GenBank/DDBJ databases">
        <title>Complete genome sequence of Spiroplasma eriocheiris TDA-040725-5 (DSM 21848).</title>
        <authorList>
            <person name="Lo W.-S."/>
            <person name="Kuo C.-H."/>
        </authorList>
    </citation>
    <scope>NUCLEOTIDE SEQUENCE [LARGE SCALE GENOMIC DNA]</scope>
    <source>
        <strain evidence="2">TDA-040725-5</strain>
    </source>
</reference>
<reference evidence="1 2" key="1">
    <citation type="journal article" date="2015" name="Genome Biol. Evol.">
        <title>Found and Lost: The Fates of Horizontally Acquired Genes in Arthropod-Symbiotic Spiroplasma.</title>
        <authorList>
            <person name="Lo W.S."/>
            <person name="Gasparich G.E."/>
            <person name="Kuo C.H."/>
        </authorList>
    </citation>
    <scope>NUCLEOTIDE SEQUENCE [LARGE SCALE GENOMIC DNA]</scope>
    <source>
        <strain evidence="2">TDA-040725-5</strain>
    </source>
</reference>
<proteinExistence type="predicted"/>
<dbReference type="KEGG" id="seri:SERIO_v1c08520"/>
<accession>A0A0H3XMW4</accession>
<name>A0A0H3XMW4_9MOLU</name>
<keyword evidence="2" id="KW-1185">Reference proteome</keyword>
<dbReference type="STRING" id="315358.SERIO_v1c08520"/>
<protein>
    <submittedName>
        <fullName evidence="1">Uncharacterized protein</fullName>
    </submittedName>
</protein>
<dbReference type="PATRIC" id="fig|743698.3.peg.858"/>
<evidence type="ECO:0000313" key="1">
    <source>
        <dbReference type="EMBL" id="AKM54412.1"/>
    </source>
</evidence>
<dbReference type="RefSeq" id="WP_047791615.1">
    <property type="nucleotide sequence ID" value="NZ_CP011856.1"/>
</dbReference>
<dbReference type="EMBL" id="CP011856">
    <property type="protein sequence ID" value="AKM54412.1"/>
    <property type="molecule type" value="Genomic_DNA"/>
</dbReference>
<dbReference type="Proteomes" id="UP000035661">
    <property type="component" value="Chromosome"/>
</dbReference>